<dbReference type="InterPro" id="IPR050399">
    <property type="entry name" value="HPr"/>
</dbReference>
<feature type="domain" description="HPr" evidence="4">
    <location>
        <begin position="1"/>
        <end position="93"/>
    </location>
</feature>
<dbReference type="PANTHER" id="PTHR33705">
    <property type="entry name" value="PHOSPHOCARRIER PROTEIN HPR"/>
    <property type="match status" value="1"/>
</dbReference>
<dbReference type="InterPro" id="IPR000032">
    <property type="entry name" value="HPr-like"/>
</dbReference>
<evidence type="ECO:0000256" key="3">
    <source>
        <dbReference type="ARBA" id="ARBA00022683"/>
    </source>
</evidence>
<protein>
    <submittedName>
        <fullName evidence="5">HPr family phosphocarrier protein</fullName>
    </submittedName>
</protein>
<dbReference type="Pfam" id="PF00381">
    <property type="entry name" value="PTS-HPr"/>
    <property type="match status" value="1"/>
</dbReference>
<gene>
    <name evidence="5" type="ORF">MOE99_02445</name>
</gene>
<dbReference type="RefSeq" id="WP_268285752.1">
    <property type="nucleotide sequence ID" value="NZ_JALAJJ010000028.1"/>
</dbReference>
<dbReference type="InterPro" id="IPR035895">
    <property type="entry name" value="HPr-like_sf"/>
</dbReference>
<evidence type="ECO:0000313" key="5">
    <source>
        <dbReference type="EMBL" id="MCY9228252.1"/>
    </source>
</evidence>
<evidence type="ECO:0000313" key="6">
    <source>
        <dbReference type="Proteomes" id="UP001066278"/>
    </source>
</evidence>
<dbReference type="GO" id="GO:0009401">
    <property type="term" value="P:phosphoenolpyruvate-dependent sugar phosphotransferase system"/>
    <property type="evidence" value="ECO:0007669"/>
    <property type="project" value="UniProtKB-KW"/>
</dbReference>
<comment type="subcellular location">
    <subcellularLocation>
        <location evidence="1">Cytoplasm</location>
    </subcellularLocation>
</comment>
<keyword evidence="2" id="KW-0963">Cytoplasm</keyword>
<accession>A0A9Q4EPL8</accession>
<dbReference type="SUPFAM" id="SSF55594">
    <property type="entry name" value="HPr-like"/>
    <property type="match status" value="1"/>
</dbReference>
<keyword evidence="3" id="KW-0598">Phosphotransferase system</keyword>
<reference evidence="5" key="1">
    <citation type="submission" date="2022-02" db="EMBL/GenBank/DDBJ databases">
        <title>Crop Bioprotection Bacillus Genome Sequencing.</title>
        <authorList>
            <person name="Dunlap C."/>
        </authorList>
    </citation>
    <scope>NUCLEOTIDE SEQUENCE</scope>
    <source>
        <strain evidence="5">T20C13</strain>
    </source>
</reference>
<dbReference type="PANTHER" id="PTHR33705:SF2">
    <property type="entry name" value="PHOSPHOCARRIER PROTEIN NPR"/>
    <property type="match status" value="1"/>
</dbReference>
<evidence type="ECO:0000256" key="2">
    <source>
        <dbReference type="ARBA" id="ARBA00022490"/>
    </source>
</evidence>
<dbReference type="NCBIfam" id="TIGR01003">
    <property type="entry name" value="PTS_HPr_family"/>
    <property type="match status" value="1"/>
</dbReference>
<dbReference type="PROSITE" id="PS51350">
    <property type="entry name" value="PTS_HPR_DOM"/>
    <property type="match status" value="1"/>
</dbReference>
<evidence type="ECO:0000256" key="1">
    <source>
        <dbReference type="ARBA" id="ARBA00004496"/>
    </source>
</evidence>
<name>A0A9Q4EPL8_9BACI</name>
<evidence type="ECO:0000259" key="4">
    <source>
        <dbReference type="PROSITE" id="PS51350"/>
    </source>
</evidence>
<dbReference type="GO" id="GO:0005737">
    <property type="term" value="C:cytoplasm"/>
    <property type="evidence" value="ECO:0007669"/>
    <property type="project" value="UniProtKB-SubCell"/>
</dbReference>
<dbReference type="Gene3D" id="3.30.1340.10">
    <property type="entry name" value="HPr-like"/>
    <property type="match status" value="1"/>
</dbReference>
<proteinExistence type="predicted"/>
<comment type="caution">
    <text evidence="5">The sequence shown here is derived from an EMBL/GenBank/DDBJ whole genome shotgun (WGS) entry which is preliminary data.</text>
</comment>
<dbReference type="AlphaFoldDB" id="A0A9Q4EPL8"/>
<dbReference type="PRINTS" id="PR00107">
    <property type="entry name" value="PHOSPHOCPHPR"/>
</dbReference>
<dbReference type="EMBL" id="JALAXJ010000003">
    <property type="protein sequence ID" value="MCY9228252.1"/>
    <property type="molecule type" value="Genomic_DNA"/>
</dbReference>
<dbReference type="Proteomes" id="UP001066278">
    <property type="component" value="Unassembled WGS sequence"/>
</dbReference>
<sequence length="93" mass="10332">MIEKQYTIIASTAFARAATLLVRAACKFHSHVFLLHHKKCVNLKNPPKALIDVMSLGITPGTHIQIRAEGIDEEQALQAIEDQMRKSGFMNSS</sequence>
<organism evidence="5 6">
    <name type="scientific">Bacillus inaquosorum</name>
    <dbReference type="NCBI Taxonomy" id="483913"/>
    <lineage>
        <taxon>Bacteria</taxon>
        <taxon>Bacillati</taxon>
        <taxon>Bacillota</taxon>
        <taxon>Bacilli</taxon>
        <taxon>Bacillales</taxon>
        <taxon>Bacillaceae</taxon>
        <taxon>Bacillus</taxon>
    </lineage>
</organism>